<protein>
    <submittedName>
        <fullName evidence="2">Methyltransferase domain-containing protein</fullName>
    </submittedName>
</protein>
<dbReference type="GO" id="GO:0032259">
    <property type="term" value="P:methylation"/>
    <property type="evidence" value="ECO:0007669"/>
    <property type="project" value="UniProtKB-KW"/>
</dbReference>
<organism evidence="2 3">
    <name type="scientific">Butyrivibrio proteoclasticus</name>
    <dbReference type="NCBI Taxonomy" id="43305"/>
    <lineage>
        <taxon>Bacteria</taxon>
        <taxon>Bacillati</taxon>
        <taxon>Bacillota</taxon>
        <taxon>Clostridia</taxon>
        <taxon>Lachnospirales</taxon>
        <taxon>Lachnospiraceae</taxon>
        <taxon>Butyrivibrio</taxon>
    </lineage>
</organism>
<name>A0A1I5VWD1_9FIRM</name>
<dbReference type="AlphaFoldDB" id="A0A1I5VWD1"/>
<dbReference type="InterPro" id="IPR029063">
    <property type="entry name" value="SAM-dependent_MTases_sf"/>
</dbReference>
<sequence length="340" mass="39804">MGIDDWVWIDKKAEGLSQFEGKSLIGPERVNPDYYVFISSHFIDEIGSFLENKKMYEWDDWIYAIERAYYEGLLEHPNDPLVPELLMEDLNGIEDDLKEVVKVIPYEIEKKELEAFAKSLNFEDVYRINSNKRYRRKIMEYFITEKLHDLSSFNENDVFLDLGAAGSPFAKFLHDKRNISAFALDLEEGEFSQESYYLCEDATRTHFKDNSVSGASMHSSFEMFLYNADTALIQEMARVLKKDSKLVIAPLYMHKQYLSTCSPNNYGKGYADDESLECIRTDCWSWIPLARFYDVRALEKRVLTPAREHGLMPTVYSLPDDEVEKDEFVYLKFILELKKQ</sequence>
<dbReference type="Proteomes" id="UP000182624">
    <property type="component" value="Unassembled WGS sequence"/>
</dbReference>
<dbReference type="GO" id="GO:0008757">
    <property type="term" value="F:S-adenosylmethionine-dependent methyltransferase activity"/>
    <property type="evidence" value="ECO:0007669"/>
    <property type="project" value="InterPro"/>
</dbReference>
<evidence type="ECO:0000313" key="3">
    <source>
        <dbReference type="Proteomes" id="UP000182624"/>
    </source>
</evidence>
<keyword evidence="3" id="KW-1185">Reference proteome</keyword>
<reference evidence="3" key="1">
    <citation type="submission" date="2016-10" db="EMBL/GenBank/DDBJ databases">
        <authorList>
            <person name="Varghese N."/>
            <person name="Submissions S."/>
        </authorList>
    </citation>
    <scope>NUCLEOTIDE SEQUENCE [LARGE SCALE GENOMIC DNA]</scope>
    <source>
        <strain evidence="3">P18</strain>
    </source>
</reference>
<dbReference type="SUPFAM" id="SSF53335">
    <property type="entry name" value="S-adenosyl-L-methionine-dependent methyltransferases"/>
    <property type="match status" value="1"/>
</dbReference>
<keyword evidence="2" id="KW-0808">Transferase</keyword>
<feature type="domain" description="Methyltransferase type 11" evidence="1">
    <location>
        <begin position="160"/>
        <end position="248"/>
    </location>
</feature>
<dbReference type="Pfam" id="PF08241">
    <property type="entry name" value="Methyltransf_11"/>
    <property type="match status" value="1"/>
</dbReference>
<evidence type="ECO:0000313" key="2">
    <source>
        <dbReference type="EMBL" id="SFQ11723.1"/>
    </source>
</evidence>
<proteinExistence type="predicted"/>
<keyword evidence="2" id="KW-0489">Methyltransferase</keyword>
<accession>A0A1I5VWD1</accession>
<evidence type="ECO:0000259" key="1">
    <source>
        <dbReference type="Pfam" id="PF08241"/>
    </source>
</evidence>
<dbReference type="Gene3D" id="3.40.50.150">
    <property type="entry name" value="Vaccinia Virus protein VP39"/>
    <property type="match status" value="1"/>
</dbReference>
<gene>
    <name evidence="2" type="ORF">SAMN04487928_11953</name>
</gene>
<dbReference type="EMBL" id="FOXO01000019">
    <property type="protein sequence ID" value="SFQ11723.1"/>
    <property type="molecule type" value="Genomic_DNA"/>
</dbReference>
<dbReference type="InterPro" id="IPR013216">
    <property type="entry name" value="Methyltransf_11"/>
</dbReference>